<dbReference type="EMBL" id="BMER01000006">
    <property type="protein sequence ID" value="GGH01697.1"/>
    <property type="molecule type" value="Genomic_DNA"/>
</dbReference>
<dbReference type="CDD" id="cd09872">
    <property type="entry name" value="PIN_Sll0205-like"/>
    <property type="match status" value="1"/>
</dbReference>
<dbReference type="RefSeq" id="WP_188508116.1">
    <property type="nucleotide sequence ID" value="NZ_BMER01000006.1"/>
</dbReference>
<reference evidence="2" key="1">
    <citation type="journal article" date="2014" name="Int. J. Syst. Evol. Microbiol.">
        <title>Complete genome sequence of Corynebacterium casei LMG S-19264T (=DSM 44701T), isolated from a smear-ripened cheese.</title>
        <authorList>
            <consortium name="US DOE Joint Genome Institute (JGI-PGF)"/>
            <person name="Walter F."/>
            <person name="Albersmeier A."/>
            <person name="Kalinowski J."/>
            <person name="Ruckert C."/>
        </authorList>
    </citation>
    <scope>NUCLEOTIDE SEQUENCE</scope>
    <source>
        <strain evidence="2">CGMCC 1.12195</strain>
    </source>
</reference>
<feature type="domain" description="PIN" evidence="1">
    <location>
        <begin position="3"/>
        <end position="122"/>
    </location>
</feature>
<evidence type="ECO:0000313" key="2">
    <source>
        <dbReference type="EMBL" id="GGH01697.1"/>
    </source>
</evidence>
<organism evidence="2 3">
    <name type="scientific">Parapedobacter pyrenivorans</name>
    <dbReference type="NCBI Taxonomy" id="1305674"/>
    <lineage>
        <taxon>Bacteria</taxon>
        <taxon>Pseudomonadati</taxon>
        <taxon>Bacteroidota</taxon>
        <taxon>Sphingobacteriia</taxon>
        <taxon>Sphingobacteriales</taxon>
        <taxon>Sphingobacteriaceae</taxon>
        <taxon>Parapedobacter</taxon>
    </lineage>
</organism>
<proteinExistence type="predicted"/>
<dbReference type="PANTHER" id="PTHR36173:SF2">
    <property type="entry name" value="RIBONUCLEASE VAPC16"/>
    <property type="match status" value="1"/>
</dbReference>
<dbReference type="InterPro" id="IPR052919">
    <property type="entry name" value="TA_system_RNase"/>
</dbReference>
<sequence>MQYLLDTHAFLWFINGDTQLSDNARALIESPFNERFVSIASFWEMAIKLNLGKLELDMSFKDLYRELDKNGFRLLPITAAHTEKNVTLDLHHRDPFDRMLICQAVVDKLIIITADSQFQNYKVKQVW</sequence>
<dbReference type="Pfam" id="PF01850">
    <property type="entry name" value="PIN"/>
    <property type="match status" value="1"/>
</dbReference>
<comment type="caution">
    <text evidence="2">The sequence shown here is derived from an EMBL/GenBank/DDBJ whole genome shotgun (WGS) entry which is preliminary data.</text>
</comment>
<protein>
    <submittedName>
        <fullName evidence="2">Twitching motility protein PilT</fullName>
    </submittedName>
</protein>
<dbReference type="InterPro" id="IPR029060">
    <property type="entry name" value="PIN-like_dom_sf"/>
</dbReference>
<evidence type="ECO:0000313" key="3">
    <source>
        <dbReference type="Proteomes" id="UP000660862"/>
    </source>
</evidence>
<gene>
    <name evidence="2" type="ORF">GCM10007415_42280</name>
</gene>
<dbReference type="SUPFAM" id="SSF88723">
    <property type="entry name" value="PIN domain-like"/>
    <property type="match status" value="1"/>
</dbReference>
<dbReference type="Proteomes" id="UP000660862">
    <property type="component" value="Unassembled WGS sequence"/>
</dbReference>
<evidence type="ECO:0000259" key="1">
    <source>
        <dbReference type="Pfam" id="PF01850"/>
    </source>
</evidence>
<name>A0A917I1M0_9SPHI</name>
<reference evidence="2" key="2">
    <citation type="submission" date="2020-09" db="EMBL/GenBank/DDBJ databases">
        <authorList>
            <person name="Sun Q."/>
            <person name="Zhou Y."/>
        </authorList>
    </citation>
    <scope>NUCLEOTIDE SEQUENCE</scope>
    <source>
        <strain evidence="2">CGMCC 1.12195</strain>
    </source>
</reference>
<keyword evidence="3" id="KW-1185">Reference proteome</keyword>
<dbReference type="InterPro" id="IPR041705">
    <property type="entry name" value="PIN_Sll0205"/>
</dbReference>
<dbReference type="InterPro" id="IPR002716">
    <property type="entry name" value="PIN_dom"/>
</dbReference>
<dbReference type="PANTHER" id="PTHR36173">
    <property type="entry name" value="RIBONUCLEASE VAPC16-RELATED"/>
    <property type="match status" value="1"/>
</dbReference>
<dbReference type="Gene3D" id="3.40.50.1010">
    <property type="entry name" value="5'-nuclease"/>
    <property type="match status" value="1"/>
</dbReference>
<accession>A0A917I1M0</accession>
<dbReference type="AlphaFoldDB" id="A0A917I1M0"/>